<proteinExistence type="predicted"/>
<dbReference type="EMBL" id="PVXP01000019">
    <property type="protein sequence ID" value="PRR85329.1"/>
    <property type="molecule type" value="Genomic_DNA"/>
</dbReference>
<comment type="caution">
    <text evidence="2">The sequence shown here is derived from an EMBL/GenBank/DDBJ whole genome shotgun (WGS) entry which is preliminary data.</text>
</comment>
<evidence type="ECO:0000313" key="3">
    <source>
        <dbReference type="Proteomes" id="UP000237798"/>
    </source>
</evidence>
<name>A0A2T0BN77_9CLOT</name>
<evidence type="ECO:0000313" key="2">
    <source>
        <dbReference type="EMBL" id="PRR85329.1"/>
    </source>
</evidence>
<evidence type="ECO:0000256" key="1">
    <source>
        <dbReference type="SAM" id="Phobius"/>
    </source>
</evidence>
<keyword evidence="1" id="KW-0812">Transmembrane</keyword>
<keyword evidence="1" id="KW-1133">Transmembrane helix</keyword>
<accession>A0A2T0BN77</accession>
<keyword evidence="1" id="KW-0472">Membrane</keyword>
<dbReference type="AlphaFoldDB" id="A0A2T0BN77"/>
<organism evidence="2 3">
    <name type="scientific">Clostridium luticellarii</name>
    <dbReference type="NCBI Taxonomy" id="1691940"/>
    <lineage>
        <taxon>Bacteria</taxon>
        <taxon>Bacillati</taxon>
        <taxon>Bacillota</taxon>
        <taxon>Clostridia</taxon>
        <taxon>Eubacteriales</taxon>
        <taxon>Clostridiaceae</taxon>
        <taxon>Clostridium</taxon>
    </lineage>
</organism>
<sequence length="37" mass="3916">MSRRSCGKRGSGKEILVIIIILILCCGIDCGGFGKDC</sequence>
<reference evidence="2 3" key="1">
    <citation type="submission" date="2018-03" db="EMBL/GenBank/DDBJ databases">
        <title>Genome sequence of Clostridium luticellarii DSM 29923.</title>
        <authorList>
            <person name="Poehlein A."/>
            <person name="Daniel R."/>
        </authorList>
    </citation>
    <scope>NUCLEOTIDE SEQUENCE [LARGE SCALE GENOMIC DNA]</scope>
    <source>
        <strain evidence="2 3">DSM 29923</strain>
    </source>
</reference>
<gene>
    <name evidence="2" type="ORF">CLLU_17050</name>
</gene>
<keyword evidence="3" id="KW-1185">Reference proteome</keyword>
<protein>
    <submittedName>
        <fullName evidence="2">Uncharacterized protein</fullName>
    </submittedName>
</protein>
<dbReference type="Proteomes" id="UP000237798">
    <property type="component" value="Unassembled WGS sequence"/>
</dbReference>
<feature type="transmembrane region" description="Helical" evidence="1">
    <location>
        <begin position="15"/>
        <end position="34"/>
    </location>
</feature>